<proteinExistence type="predicted"/>
<accession>A0A8S1WHA6</accession>
<dbReference type="EMBL" id="CAJJDP010000091">
    <property type="protein sequence ID" value="CAD8188122.1"/>
    <property type="molecule type" value="Genomic_DNA"/>
</dbReference>
<protein>
    <submittedName>
        <fullName evidence="1">Uncharacterized protein</fullName>
    </submittedName>
</protein>
<dbReference type="AlphaFoldDB" id="A0A8S1WHA6"/>
<keyword evidence="2" id="KW-1185">Reference proteome</keyword>
<organism evidence="1 2">
    <name type="scientific">Paramecium octaurelia</name>
    <dbReference type="NCBI Taxonomy" id="43137"/>
    <lineage>
        <taxon>Eukaryota</taxon>
        <taxon>Sar</taxon>
        <taxon>Alveolata</taxon>
        <taxon>Ciliophora</taxon>
        <taxon>Intramacronucleata</taxon>
        <taxon>Oligohymenophorea</taxon>
        <taxon>Peniculida</taxon>
        <taxon>Parameciidae</taxon>
        <taxon>Paramecium</taxon>
    </lineage>
</organism>
<evidence type="ECO:0000313" key="2">
    <source>
        <dbReference type="Proteomes" id="UP000683925"/>
    </source>
</evidence>
<comment type="caution">
    <text evidence="1">The sequence shown here is derived from an EMBL/GenBank/DDBJ whole genome shotgun (WGS) entry which is preliminary data.</text>
</comment>
<dbReference type="Proteomes" id="UP000683925">
    <property type="component" value="Unassembled WGS sequence"/>
</dbReference>
<gene>
    <name evidence="1" type="ORF">POCTA_138.1.T0920037</name>
</gene>
<reference evidence="1" key="1">
    <citation type="submission" date="2021-01" db="EMBL/GenBank/DDBJ databases">
        <authorList>
            <consortium name="Genoscope - CEA"/>
            <person name="William W."/>
        </authorList>
    </citation>
    <scope>NUCLEOTIDE SEQUENCE</scope>
</reference>
<evidence type="ECO:0000313" key="1">
    <source>
        <dbReference type="EMBL" id="CAD8188122.1"/>
    </source>
</evidence>
<name>A0A8S1WHA6_PAROT</name>
<sequence length="253" mass="30058">MDLQEHYINLQYYQGYDYQKLIKQNIAVYNSIKYNDNFYEFAKAQNYFKKFQIISAINLLKTISKFEISLKSSQRQVQINNSNENSQCEYISYLDAYIINLCQKLMQCNENDKCEWDYWSPSKCQNICNQLNNENECQFAANCKWVASSSSCFIRKCTEELQQDRCCQIVACSWRNNQCWDSSCVTLQASEAGKCANSYCIWDEKRKLCYDKKCSDYYNQYDCDQISFCSWFKYKCIDNGNNKIDYQNGEEQC</sequence>